<comment type="caution">
    <text evidence="1">The sequence shown here is derived from an EMBL/GenBank/DDBJ whole genome shotgun (WGS) entry which is preliminary data.</text>
</comment>
<name>A0A246GEW8_9FLAO</name>
<dbReference type="EMBL" id="MTCZ01000293">
    <property type="protein sequence ID" value="OWP82686.1"/>
    <property type="molecule type" value="Genomic_DNA"/>
</dbReference>
<dbReference type="RefSeq" id="WP_133062892.1">
    <property type="nucleotide sequence ID" value="NZ_MTCZ01000293.1"/>
</dbReference>
<protein>
    <submittedName>
        <fullName evidence="1">Uncharacterized protein</fullName>
    </submittedName>
</protein>
<organism evidence="1 2">
    <name type="scientific">Flavobacterium davisii</name>
    <dbReference type="NCBI Taxonomy" id="2906077"/>
    <lineage>
        <taxon>Bacteria</taxon>
        <taxon>Pseudomonadati</taxon>
        <taxon>Bacteroidota</taxon>
        <taxon>Flavobacteriia</taxon>
        <taxon>Flavobacteriales</taxon>
        <taxon>Flavobacteriaceae</taxon>
        <taxon>Flavobacterium</taxon>
    </lineage>
</organism>
<evidence type="ECO:0000313" key="1">
    <source>
        <dbReference type="EMBL" id="OWP82686.1"/>
    </source>
</evidence>
<evidence type="ECO:0000313" key="2">
    <source>
        <dbReference type="Proteomes" id="UP000197768"/>
    </source>
</evidence>
<dbReference type="AlphaFoldDB" id="A0A246GEW8"/>
<reference evidence="1 2" key="1">
    <citation type="journal article" date="2017" name="Infect. Genet. Evol.">
        <title>Comparative genome analysis of fish pathogen Flavobacterium columnare reveals extensive sequence diversity within the species.</title>
        <authorList>
            <person name="Kayansamruaj P."/>
            <person name="Dong H.T."/>
            <person name="Hirono I."/>
            <person name="Kondo H."/>
            <person name="Senapin S."/>
            <person name="Rodkhum C."/>
        </authorList>
    </citation>
    <scope>NUCLEOTIDE SEQUENCE [LARGE SCALE GENOMIC DNA]</scope>
    <source>
        <strain evidence="1 2">1215</strain>
    </source>
</reference>
<dbReference type="Proteomes" id="UP000197768">
    <property type="component" value="Unassembled WGS sequence"/>
</dbReference>
<accession>A0A246GEW8</accession>
<sequence>MKNKTLLLIILNLFLFTNCKENKENKNSTNTTTEIQTSFTNKEYTEIVQQDNIFKLSCATKSNNIKLTDKTLYLEIVEPINYEIEKIDNVSQNEIKIFLKNETFYYLVKTVDENKKISYWQNYDSNTNKIDTDFSFYAIEKTNLSNANLEKENCNNDDNDYKLLNDSKTKIDGFELVFNKETDLNSDGIKDKIFVLKNKLDFNPENIETQKSKIILFLSDKNNFKKLINTSIFPNSLNDLFDTIEINKNTIKIKLFNEVPN</sequence>
<feature type="non-terminal residue" evidence="1">
    <location>
        <position position="261"/>
    </location>
</feature>
<gene>
    <name evidence="1" type="ORF">BWK59_14535</name>
</gene>
<proteinExistence type="predicted"/>